<dbReference type="EMBL" id="KI894029">
    <property type="protein sequence ID" value="OBR87094.1"/>
    <property type="molecule type" value="Genomic_DNA"/>
</dbReference>
<dbReference type="SUPFAM" id="SSF46785">
    <property type="entry name" value="Winged helix' DNA-binding domain"/>
    <property type="match status" value="1"/>
</dbReference>
<gene>
    <name evidence="2" type="ORF">I303_03118</name>
    <name evidence="3" type="ORF">I303_103098</name>
</gene>
<reference evidence="3" key="3">
    <citation type="submission" date="2024-02" db="EMBL/GenBank/DDBJ databases">
        <title>Comparative genomics of Cryptococcus and Kwoniella reveals pathogenesis evolution and contrasting modes of karyotype evolution via chromosome fusion or intercentromeric recombination.</title>
        <authorList>
            <person name="Coelho M.A."/>
            <person name="David-Palma M."/>
            <person name="Shea T."/>
            <person name="Bowers K."/>
            <person name="McGinley-Smith S."/>
            <person name="Mohammad A.W."/>
            <person name="Gnirke A."/>
            <person name="Yurkov A.M."/>
            <person name="Nowrousian M."/>
            <person name="Sun S."/>
            <person name="Cuomo C.A."/>
            <person name="Heitman J."/>
        </authorList>
    </citation>
    <scope>NUCLEOTIDE SEQUENCE</scope>
    <source>
        <strain evidence="3">CBS 10117</strain>
    </source>
</reference>
<organism evidence="2">
    <name type="scientific">Kwoniella dejecticola CBS 10117</name>
    <dbReference type="NCBI Taxonomy" id="1296121"/>
    <lineage>
        <taxon>Eukaryota</taxon>
        <taxon>Fungi</taxon>
        <taxon>Dikarya</taxon>
        <taxon>Basidiomycota</taxon>
        <taxon>Agaricomycotina</taxon>
        <taxon>Tremellomycetes</taxon>
        <taxon>Tremellales</taxon>
        <taxon>Cryptococcaceae</taxon>
        <taxon>Kwoniella</taxon>
    </lineage>
</organism>
<dbReference type="Proteomes" id="UP000078595">
    <property type="component" value="Chromosome 3"/>
</dbReference>
<feature type="region of interest" description="Disordered" evidence="1">
    <location>
        <begin position="106"/>
        <end position="137"/>
    </location>
</feature>
<dbReference type="Gene3D" id="1.10.10.10">
    <property type="entry name" value="Winged helix-like DNA-binding domain superfamily/Winged helix DNA-binding domain"/>
    <property type="match status" value="1"/>
</dbReference>
<dbReference type="InterPro" id="IPR021660">
    <property type="entry name" value="DUF3253"/>
</dbReference>
<protein>
    <submittedName>
        <fullName evidence="2">Uncharacterized protein</fullName>
    </submittedName>
</protein>
<dbReference type="OrthoDB" id="2563170at2759"/>
<dbReference type="VEuPathDB" id="FungiDB:I303_03118"/>
<reference evidence="2" key="1">
    <citation type="submission" date="2013-07" db="EMBL/GenBank/DDBJ databases">
        <title>The Genome Sequence of Cryptococcus dejecticola CBS10117.</title>
        <authorList>
            <consortium name="The Broad Institute Genome Sequencing Platform"/>
            <person name="Cuomo C."/>
            <person name="Litvintseva A."/>
            <person name="Chen Y."/>
            <person name="Heitman J."/>
            <person name="Sun S."/>
            <person name="Springer D."/>
            <person name="Dromer F."/>
            <person name="Young S.K."/>
            <person name="Zeng Q."/>
            <person name="Gargeya S."/>
            <person name="Fitzgerald M."/>
            <person name="Abouelleil A."/>
            <person name="Alvarado L."/>
            <person name="Berlin A.M."/>
            <person name="Chapman S.B."/>
            <person name="Dewar J."/>
            <person name="Goldberg J."/>
            <person name="Griggs A."/>
            <person name="Gujja S."/>
            <person name="Hansen M."/>
            <person name="Howarth C."/>
            <person name="Imamovic A."/>
            <person name="Larimer J."/>
            <person name="McCowan C."/>
            <person name="Murphy C."/>
            <person name="Pearson M."/>
            <person name="Priest M."/>
            <person name="Roberts A."/>
            <person name="Saif S."/>
            <person name="Shea T."/>
            <person name="Sykes S."/>
            <person name="Wortman J."/>
            <person name="Nusbaum C."/>
            <person name="Birren B."/>
        </authorList>
    </citation>
    <scope>NUCLEOTIDE SEQUENCE [LARGE SCALE GENOMIC DNA]</scope>
    <source>
        <strain evidence="2">CBS 10117</strain>
    </source>
</reference>
<accession>A0A1A6AAL6</accession>
<sequence>MPKDLSSSSSPQSPKSRKAKAINEDPAQAQVHAQAYLSTLHHLLSRTSEGSTICPSQIPRALNKENPERYPDWRALMDPVREVVWDQVRRGIVEVTQKGEVREYKSRGEIRGPIRVRKGPKWDERDTLPSSTGDPSK</sequence>
<feature type="compositionally biased region" description="Low complexity" evidence="1">
    <location>
        <begin position="1"/>
        <end position="14"/>
    </location>
</feature>
<dbReference type="InterPro" id="IPR036388">
    <property type="entry name" value="WH-like_DNA-bd_sf"/>
</dbReference>
<evidence type="ECO:0000313" key="2">
    <source>
        <dbReference type="EMBL" id="OBR87094.1"/>
    </source>
</evidence>
<evidence type="ECO:0000313" key="3">
    <source>
        <dbReference type="EMBL" id="WWC60524.1"/>
    </source>
</evidence>
<dbReference type="RefSeq" id="XP_018264936.1">
    <property type="nucleotide sequence ID" value="XM_018406442.1"/>
</dbReference>
<dbReference type="GeneID" id="28966817"/>
<dbReference type="KEGG" id="kdj:28966817"/>
<reference evidence="3" key="2">
    <citation type="submission" date="2013-07" db="EMBL/GenBank/DDBJ databases">
        <authorList>
            <consortium name="The Broad Institute Genome Sequencing Platform"/>
            <person name="Cuomo C."/>
            <person name="Litvintseva A."/>
            <person name="Chen Y."/>
            <person name="Heitman J."/>
            <person name="Sun S."/>
            <person name="Springer D."/>
            <person name="Dromer F."/>
            <person name="Young S.K."/>
            <person name="Zeng Q."/>
            <person name="Gargeya S."/>
            <person name="Fitzgerald M."/>
            <person name="Abouelleil A."/>
            <person name="Alvarado L."/>
            <person name="Berlin A.M."/>
            <person name="Chapman S.B."/>
            <person name="Dewar J."/>
            <person name="Goldberg J."/>
            <person name="Griggs A."/>
            <person name="Gujja S."/>
            <person name="Hansen M."/>
            <person name="Howarth C."/>
            <person name="Imamovic A."/>
            <person name="Larimer J."/>
            <person name="McCowan C."/>
            <person name="Murphy C."/>
            <person name="Pearson M."/>
            <person name="Priest M."/>
            <person name="Roberts A."/>
            <person name="Saif S."/>
            <person name="Shea T."/>
            <person name="Sykes S."/>
            <person name="Wortman J."/>
            <person name="Nusbaum C."/>
            <person name="Birren B."/>
        </authorList>
    </citation>
    <scope>NUCLEOTIDE SEQUENCE</scope>
    <source>
        <strain evidence="3">CBS 10117</strain>
    </source>
</reference>
<evidence type="ECO:0000256" key="1">
    <source>
        <dbReference type="SAM" id="MobiDB-lite"/>
    </source>
</evidence>
<keyword evidence="4" id="KW-1185">Reference proteome</keyword>
<dbReference type="AlphaFoldDB" id="A0A1A6AAL6"/>
<dbReference type="InterPro" id="IPR036390">
    <property type="entry name" value="WH_DNA-bd_sf"/>
</dbReference>
<feature type="compositionally biased region" description="Polar residues" evidence="1">
    <location>
        <begin position="128"/>
        <end position="137"/>
    </location>
</feature>
<name>A0A1A6AAL6_9TREE</name>
<dbReference type="Pfam" id="PF11625">
    <property type="entry name" value="DUF3253"/>
    <property type="match status" value="1"/>
</dbReference>
<dbReference type="EMBL" id="CP144532">
    <property type="protein sequence ID" value="WWC60524.1"/>
    <property type="molecule type" value="Genomic_DNA"/>
</dbReference>
<evidence type="ECO:0000313" key="4">
    <source>
        <dbReference type="Proteomes" id="UP000078595"/>
    </source>
</evidence>
<proteinExistence type="predicted"/>
<feature type="region of interest" description="Disordered" evidence="1">
    <location>
        <begin position="1"/>
        <end position="25"/>
    </location>
</feature>